<dbReference type="Pfam" id="PF07776">
    <property type="entry name" value="zf-AD"/>
    <property type="match status" value="1"/>
</dbReference>
<feature type="region of interest" description="Disordered" evidence="1">
    <location>
        <begin position="215"/>
        <end position="260"/>
    </location>
</feature>
<sequence>MRKFALRHLIYNNDFEEPLPVCIIIIIIFIFVAFQVDERDPWSKLICHRCAFKLEDFCQFRESCVKIDAYLKTQVSWEQPVISQHIPAQPQNGQIKQEETGQEEKDWLLSTAPPLSPQIKQETEDVLPSEPPLLSPATAPCTQVQANNLQHTSAIKQASPPTSYPLADTVFVNSNLDCSYVAEEPVAANYSGGTADDCCMGFPDSGVSEEVGLDTKTETPKTGSRKHKNASNSVQVSKKQKMPSKDHSRSHRTNKVNSVTSVLASVNSEDCSKSGTKSNKCEPQHCVRTKSENINDDMLNLKSDARADTLKKKLMRKPGPKSKVGSRDDNSENDESEVVFLLHKPPNSVLDVIDMTNVSDSPEEVVDESDPEEGLSPHSLLTRIPGIGTIFTCSRCEGTFTSKRRIQSHVCKSKEFNSSSPEEQVPGGKTSEGKTSGKETCKDMVPEAMPSENRASEKEASDNMASENEGGSTRGSCSESTLSSPSASFVELPRIRHLRQGAATFVC</sequence>
<dbReference type="SUPFAM" id="SSF57716">
    <property type="entry name" value="Glucocorticoid receptor-like (DNA-binding domain)"/>
    <property type="match status" value="1"/>
</dbReference>
<keyword evidence="5" id="KW-1185">Reference proteome</keyword>
<dbReference type="OrthoDB" id="8197726at2759"/>
<dbReference type="InterPro" id="IPR012934">
    <property type="entry name" value="Znf_AD"/>
</dbReference>
<feature type="domain" description="ZAD" evidence="3">
    <location>
        <begin position="27"/>
        <end position="73"/>
    </location>
</feature>
<feature type="compositionally biased region" description="Basic residues" evidence="1">
    <location>
        <begin position="238"/>
        <end position="254"/>
    </location>
</feature>
<evidence type="ECO:0000313" key="5">
    <source>
        <dbReference type="Proteomes" id="UP000502823"/>
    </source>
</evidence>
<evidence type="ECO:0000256" key="1">
    <source>
        <dbReference type="SAM" id="MobiDB-lite"/>
    </source>
</evidence>
<keyword evidence="2" id="KW-0812">Transmembrane</keyword>
<dbReference type="Proteomes" id="UP000502823">
    <property type="component" value="Unassembled WGS sequence"/>
</dbReference>
<gene>
    <name evidence="4" type="ORF">Cfor_04197</name>
</gene>
<feature type="compositionally biased region" description="Polar residues" evidence="1">
    <location>
        <begin position="463"/>
        <end position="487"/>
    </location>
</feature>
<feature type="region of interest" description="Disordered" evidence="1">
    <location>
        <begin position="411"/>
        <end position="490"/>
    </location>
</feature>
<dbReference type="AlphaFoldDB" id="A0A6L2PP61"/>
<dbReference type="GO" id="GO:0005634">
    <property type="term" value="C:nucleus"/>
    <property type="evidence" value="ECO:0007669"/>
    <property type="project" value="InterPro"/>
</dbReference>
<evidence type="ECO:0000259" key="3">
    <source>
        <dbReference type="Pfam" id="PF07776"/>
    </source>
</evidence>
<proteinExistence type="predicted"/>
<evidence type="ECO:0000256" key="2">
    <source>
        <dbReference type="SAM" id="Phobius"/>
    </source>
</evidence>
<protein>
    <recommendedName>
        <fullName evidence="3">ZAD domain-containing protein</fullName>
    </recommendedName>
</protein>
<organism evidence="4 5">
    <name type="scientific">Coptotermes formosanus</name>
    <name type="common">Formosan subterranean termite</name>
    <dbReference type="NCBI Taxonomy" id="36987"/>
    <lineage>
        <taxon>Eukaryota</taxon>
        <taxon>Metazoa</taxon>
        <taxon>Ecdysozoa</taxon>
        <taxon>Arthropoda</taxon>
        <taxon>Hexapoda</taxon>
        <taxon>Insecta</taxon>
        <taxon>Pterygota</taxon>
        <taxon>Neoptera</taxon>
        <taxon>Polyneoptera</taxon>
        <taxon>Dictyoptera</taxon>
        <taxon>Blattodea</taxon>
        <taxon>Blattoidea</taxon>
        <taxon>Termitoidae</taxon>
        <taxon>Rhinotermitidae</taxon>
        <taxon>Coptotermes</taxon>
    </lineage>
</organism>
<dbReference type="GO" id="GO:0008270">
    <property type="term" value="F:zinc ion binding"/>
    <property type="evidence" value="ECO:0007669"/>
    <property type="project" value="InterPro"/>
</dbReference>
<evidence type="ECO:0000313" key="4">
    <source>
        <dbReference type="EMBL" id="GFG31757.1"/>
    </source>
</evidence>
<feature type="transmembrane region" description="Helical" evidence="2">
    <location>
        <begin position="18"/>
        <end position="36"/>
    </location>
</feature>
<accession>A0A6L2PP61</accession>
<dbReference type="InParanoid" id="A0A6L2PP61"/>
<keyword evidence="2" id="KW-1133">Transmembrane helix</keyword>
<name>A0A6L2PP61_COPFO</name>
<keyword evidence="2" id="KW-0472">Membrane</keyword>
<comment type="caution">
    <text evidence="4">The sequence shown here is derived from an EMBL/GenBank/DDBJ whole genome shotgun (WGS) entry which is preliminary data.</text>
</comment>
<feature type="region of interest" description="Disordered" evidence="1">
    <location>
        <begin position="310"/>
        <end position="335"/>
    </location>
</feature>
<reference evidence="5" key="1">
    <citation type="submission" date="2020-01" db="EMBL/GenBank/DDBJ databases">
        <title>Draft genome sequence of the Termite Coptotermes fromosanus.</title>
        <authorList>
            <person name="Itakura S."/>
            <person name="Yosikawa Y."/>
            <person name="Umezawa K."/>
        </authorList>
    </citation>
    <scope>NUCLEOTIDE SEQUENCE [LARGE SCALE GENOMIC DNA]</scope>
</reference>
<dbReference type="EMBL" id="BLKM01000329">
    <property type="protein sequence ID" value="GFG31757.1"/>
    <property type="molecule type" value="Genomic_DNA"/>
</dbReference>
<dbReference type="Gene3D" id="3.40.1800.20">
    <property type="match status" value="1"/>
</dbReference>
<feature type="compositionally biased region" description="Basic and acidic residues" evidence="1">
    <location>
        <begin position="431"/>
        <end position="445"/>
    </location>
</feature>